<organism evidence="1">
    <name type="scientific">marine sediment metagenome</name>
    <dbReference type="NCBI Taxonomy" id="412755"/>
    <lineage>
        <taxon>unclassified sequences</taxon>
        <taxon>metagenomes</taxon>
        <taxon>ecological metagenomes</taxon>
    </lineage>
</organism>
<dbReference type="InterPro" id="IPR049210">
    <property type="entry name" value="DUF6812"/>
</dbReference>
<proteinExistence type="predicted"/>
<name>X1IKZ1_9ZZZZ</name>
<gene>
    <name evidence="1" type="ORF">S03H2_57669</name>
</gene>
<reference evidence="1" key="1">
    <citation type="journal article" date="2014" name="Front. Microbiol.">
        <title>High frequency of phylogenetically diverse reductive dehalogenase-homologous genes in deep subseafloor sedimentary metagenomes.</title>
        <authorList>
            <person name="Kawai M."/>
            <person name="Futagami T."/>
            <person name="Toyoda A."/>
            <person name="Takaki Y."/>
            <person name="Nishi S."/>
            <person name="Hori S."/>
            <person name="Arai W."/>
            <person name="Tsubouchi T."/>
            <person name="Morono Y."/>
            <person name="Uchiyama I."/>
            <person name="Ito T."/>
            <person name="Fujiyama A."/>
            <person name="Inagaki F."/>
            <person name="Takami H."/>
        </authorList>
    </citation>
    <scope>NUCLEOTIDE SEQUENCE</scope>
    <source>
        <strain evidence="1">Expedition CK06-06</strain>
    </source>
</reference>
<comment type="caution">
    <text evidence="1">The sequence shown here is derived from an EMBL/GenBank/DDBJ whole genome shotgun (WGS) entry which is preliminary data.</text>
</comment>
<accession>X1IKZ1</accession>
<dbReference type="EMBL" id="BARU01036975">
    <property type="protein sequence ID" value="GAH83071.1"/>
    <property type="molecule type" value="Genomic_DNA"/>
</dbReference>
<dbReference type="AlphaFoldDB" id="X1IKZ1"/>
<evidence type="ECO:0000313" key="1">
    <source>
        <dbReference type="EMBL" id="GAH83071.1"/>
    </source>
</evidence>
<dbReference type="Pfam" id="PF20660">
    <property type="entry name" value="DUF6812"/>
    <property type="match status" value="1"/>
</dbReference>
<protein>
    <submittedName>
        <fullName evidence="1">Uncharacterized protein</fullName>
    </submittedName>
</protein>
<sequence length="90" mass="10373">MGLKVEKTKIEAVLYTQQLRIEGEVYTPKGTRFTDFMNAEPRYQTRYDFIPVTNSKVYSLSEDKLLYETSFLNVNKNFIVIASPKNLAGV</sequence>